<feature type="domain" description="MobA-like NTP transferase" evidence="2">
    <location>
        <begin position="6"/>
        <end position="165"/>
    </location>
</feature>
<name>A0A2R8AWI3_9RHOB</name>
<gene>
    <name evidence="3" type="primary">pucB</name>
    <name evidence="3" type="ORF">PRI8871_02195</name>
</gene>
<evidence type="ECO:0000256" key="1">
    <source>
        <dbReference type="ARBA" id="ARBA00022842"/>
    </source>
</evidence>
<dbReference type="SUPFAM" id="SSF53448">
    <property type="entry name" value="Nucleotide-diphospho-sugar transferases"/>
    <property type="match status" value="1"/>
</dbReference>
<keyword evidence="1" id="KW-0460">Magnesium</keyword>
<dbReference type="EMBL" id="OMOJ01000004">
    <property type="protein sequence ID" value="SPF80390.1"/>
    <property type="molecule type" value="Genomic_DNA"/>
</dbReference>
<dbReference type="OrthoDB" id="9779263at2"/>
<evidence type="ECO:0000259" key="2">
    <source>
        <dbReference type="Pfam" id="PF12804"/>
    </source>
</evidence>
<dbReference type="Gene3D" id="3.90.550.10">
    <property type="entry name" value="Spore Coat Polysaccharide Biosynthesis Protein SpsA, Chain A"/>
    <property type="match status" value="1"/>
</dbReference>
<dbReference type="PANTHER" id="PTHR43777">
    <property type="entry name" value="MOLYBDENUM COFACTOR CYTIDYLYLTRANSFERASE"/>
    <property type="match status" value="1"/>
</dbReference>
<protein>
    <submittedName>
        <fullName evidence="3">Purine catabolism protein PucB</fullName>
    </submittedName>
</protein>
<dbReference type="InterPro" id="IPR025877">
    <property type="entry name" value="MobA-like_NTP_Trfase"/>
</dbReference>
<proteinExistence type="predicted"/>
<evidence type="ECO:0000313" key="4">
    <source>
        <dbReference type="Proteomes" id="UP000244904"/>
    </source>
</evidence>
<evidence type="ECO:0000313" key="3">
    <source>
        <dbReference type="EMBL" id="SPF80390.1"/>
    </source>
</evidence>
<dbReference type="Proteomes" id="UP000244904">
    <property type="component" value="Unassembled WGS sequence"/>
</dbReference>
<dbReference type="InterPro" id="IPR029044">
    <property type="entry name" value="Nucleotide-diphossugar_trans"/>
</dbReference>
<dbReference type="CDD" id="cd04182">
    <property type="entry name" value="GT_2_like_f"/>
    <property type="match status" value="1"/>
</dbReference>
<keyword evidence="4" id="KW-1185">Reference proteome</keyword>
<accession>A0A2R8AWI3</accession>
<dbReference type="Pfam" id="PF12804">
    <property type="entry name" value="NTP_transf_3"/>
    <property type="match status" value="1"/>
</dbReference>
<sequence>MTLAILIPAAGFGRRMAGADKLLQPIDGTPILRIVAERALQVAAFVIVSVPDTDHPRALACRDLPVRLVPVPDRDDGMAASLRRGVGVLPPACTGLMILPADMPDLSAADLARIAKAFADAPAQICQATANDGTPGHPVVFPADCFDAIAQLQGDMGARSVLKANANRVQRIALPGQHALTDLDTPEAWAAWRADQEALRSP</sequence>
<reference evidence="4" key="1">
    <citation type="submission" date="2018-03" db="EMBL/GenBank/DDBJ databases">
        <authorList>
            <person name="Rodrigo-Torres L."/>
            <person name="Arahal R. D."/>
            <person name="Lucena T."/>
        </authorList>
    </citation>
    <scope>NUCLEOTIDE SEQUENCE [LARGE SCALE GENOMIC DNA]</scope>
    <source>
        <strain evidence="4">CECT 8871</strain>
    </source>
</reference>
<organism evidence="3 4">
    <name type="scientific">Pseudoprimorskyibacter insulae</name>
    <dbReference type="NCBI Taxonomy" id="1695997"/>
    <lineage>
        <taxon>Bacteria</taxon>
        <taxon>Pseudomonadati</taxon>
        <taxon>Pseudomonadota</taxon>
        <taxon>Alphaproteobacteria</taxon>
        <taxon>Rhodobacterales</taxon>
        <taxon>Paracoccaceae</taxon>
        <taxon>Pseudoprimorskyibacter</taxon>
    </lineage>
</organism>
<dbReference type="AlphaFoldDB" id="A0A2R8AWI3"/>
<dbReference type="PANTHER" id="PTHR43777:SF1">
    <property type="entry name" value="MOLYBDENUM COFACTOR CYTIDYLYLTRANSFERASE"/>
    <property type="match status" value="1"/>
</dbReference>
<dbReference type="GO" id="GO:0016779">
    <property type="term" value="F:nucleotidyltransferase activity"/>
    <property type="evidence" value="ECO:0007669"/>
    <property type="project" value="UniProtKB-ARBA"/>
</dbReference>
<dbReference type="RefSeq" id="WP_108886502.1">
    <property type="nucleotide sequence ID" value="NZ_OMOJ01000004.1"/>
</dbReference>